<sequence length="175" mass="18061">EAIKWPELNAHGGGQNSDFPAPTRAAAPYADSDIDLSRTTSASTAGYGMAGARGTPDPYAVPALPSMNPNSNTNQPYRDYDEPGSAYYDPYQGPVPHTLESQQGQGWGGGGESIAMTQMRTGSPAPPMMAAMGQDPYGRASPAPNAMGGRMSPGPGMAYGDVGRARSPGPHAGFQ</sequence>
<gene>
    <name evidence="2" type="ORF">BDV98DRAFT_503611</name>
</gene>
<proteinExistence type="predicted"/>
<accession>A0A5C3QQD4</accession>
<dbReference type="EMBL" id="ML178819">
    <property type="protein sequence ID" value="TFL04196.1"/>
    <property type="molecule type" value="Genomic_DNA"/>
</dbReference>
<dbReference type="OrthoDB" id="2576541at2759"/>
<feature type="compositionally biased region" description="Polar residues" evidence="1">
    <location>
        <begin position="67"/>
        <end position="76"/>
    </location>
</feature>
<reference evidence="2 3" key="1">
    <citation type="journal article" date="2019" name="Nat. Ecol. Evol.">
        <title>Megaphylogeny resolves global patterns of mushroom evolution.</title>
        <authorList>
            <person name="Varga T."/>
            <person name="Krizsan K."/>
            <person name="Foldi C."/>
            <person name="Dima B."/>
            <person name="Sanchez-Garcia M."/>
            <person name="Sanchez-Ramirez S."/>
            <person name="Szollosi G.J."/>
            <person name="Szarkandi J.G."/>
            <person name="Papp V."/>
            <person name="Albert L."/>
            <person name="Andreopoulos W."/>
            <person name="Angelini C."/>
            <person name="Antonin V."/>
            <person name="Barry K.W."/>
            <person name="Bougher N.L."/>
            <person name="Buchanan P."/>
            <person name="Buyck B."/>
            <person name="Bense V."/>
            <person name="Catcheside P."/>
            <person name="Chovatia M."/>
            <person name="Cooper J."/>
            <person name="Damon W."/>
            <person name="Desjardin D."/>
            <person name="Finy P."/>
            <person name="Geml J."/>
            <person name="Haridas S."/>
            <person name="Hughes K."/>
            <person name="Justo A."/>
            <person name="Karasinski D."/>
            <person name="Kautmanova I."/>
            <person name="Kiss B."/>
            <person name="Kocsube S."/>
            <person name="Kotiranta H."/>
            <person name="LaButti K.M."/>
            <person name="Lechner B.E."/>
            <person name="Liimatainen K."/>
            <person name="Lipzen A."/>
            <person name="Lukacs Z."/>
            <person name="Mihaltcheva S."/>
            <person name="Morgado L.N."/>
            <person name="Niskanen T."/>
            <person name="Noordeloos M.E."/>
            <person name="Ohm R.A."/>
            <person name="Ortiz-Santana B."/>
            <person name="Ovrebo C."/>
            <person name="Racz N."/>
            <person name="Riley R."/>
            <person name="Savchenko A."/>
            <person name="Shiryaev A."/>
            <person name="Soop K."/>
            <person name="Spirin V."/>
            <person name="Szebenyi C."/>
            <person name="Tomsovsky M."/>
            <person name="Tulloss R.E."/>
            <person name="Uehling J."/>
            <person name="Grigoriev I.V."/>
            <person name="Vagvolgyi C."/>
            <person name="Papp T."/>
            <person name="Martin F.M."/>
            <person name="Miettinen O."/>
            <person name="Hibbett D.S."/>
            <person name="Nagy L.G."/>
        </authorList>
    </citation>
    <scope>NUCLEOTIDE SEQUENCE [LARGE SCALE GENOMIC DNA]</scope>
    <source>
        <strain evidence="2 3">CBS 309.79</strain>
    </source>
</reference>
<name>A0A5C3QQD4_9AGAR</name>
<dbReference type="AlphaFoldDB" id="A0A5C3QQD4"/>
<organism evidence="2 3">
    <name type="scientific">Pterulicium gracile</name>
    <dbReference type="NCBI Taxonomy" id="1884261"/>
    <lineage>
        <taxon>Eukaryota</taxon>
        <taxon>Fungi</taxon>
        <taxon>Dikarya</taxon>
        <taxon>Basidiomycota</taxon>
        <taxon>Agaricomycotina</taxon>
        <taxon>Agaricomycetes</taxon>
        <taxon>Agaricomycetidae</taxon>
        <taxon>Agaricales</taxon>
        <taxon>Pleurotineae</taxon>
        <taxon>Pterulaceae</taxon>
        <taxon>Pterulicium</taxon>
    </lineage>
</organism>
<evidence type="ECO:0000256" key="1">
    <source>
        <dbReference type="SAM" id="MobiDB-lite"/>
    </source>
</evidence>
<feature type="region of interest" description="Disordered" evidence="1">
    <location>
        <begin position="1"/>
        <end position="32"/>
    </location>
</feature>
<dbReference type="Proteomes" id="UP000305067">
    <property type="component" value="Unassembled WGS sequence"/>
</dbReference>
<dbReference type="STRING" id="1884261.A0A5C3QQD4"/>
<feature type="region of interest" description="Disordered" evidence="1">
    <location>
        <begin position="58"/>
        <end position="175"/>
    </location>
</feature>
<keyword evidence="3" id="KW-1185">Reference proteome</keyword>
<evidence type="ECO:0000313" key="2">
    <source>
        <dbReference type="EMBL" id="TFL04196.1"/>
    </source>
</evidence>
<protein>
    <submittedName>
        <fullName evidence="2">Uncharacterized protein</fullName>
    </submittedName>
</protein>
<feature type="non-terminal residue" evidence="2">
    <location>
        <position position="1"/>
    </location>
</feature>
<evidence type="ECO:0000313" key="3">
    <source>
        <dbReference type="Proteomes" id="UP000305067"/>
    </source>
</evidence>